<organism evidence="2">
    <name type="scientific">uncultured Gemmatimonadota bacterium</name>
    <dbReference type="NCBI Taxonomy" id="203437"/>
    <lineage>
        <taxon>Bacteria</taxon>
        <taxon>Pseudomonadati</taxon>
        <taxon>Gemmatimonadota</taxon>
        <taxon>environmental samples</taxon>
    </lineage>
</organism>
<evidence type="ECO:0000256" key="1">
    <source>
        <dbReference type="SAM" id="MobiDB-lite"/>
    </source>
</evidence>
<feature type="compositionally biased region" description="Basic residues" evidence="1">
    <location>
        <begin position="311"/>
        <end position="323"/>
    </location>
</feature>
<feature type="non-terminal residue" evidence="2">
    <location>
        <position position="612"/>
    </location>
</feature>
<feature type="compositionally biased region" description="Basic residues" evidence="1">
    <location>
        <begin position="361"/>
        <end position="378"/>
    </location>
</feature>
<reference evidence="2" key="1">
    <citation type="submission" date="2020-02" db="EMBL/GenBank/DDBJ databases">
        <authorList>
            <person name="Meier V. D."/>
        </authorList>
    </citation>
    <scope>NUCLEOTIDE SEQUENCE</scope>
    <source>
        <strain evidence="2">AVDCRST_MAG68</strain>
    </source>
</reference>
<proteinExistence type="predicted"/>
<protein>
    <submittedName>
        <fullName evidence="2">Uncharacterized protein</fullName>
    </submittedName>
</protein>
<dbReference type="AlphaFoldDB" id="A0A6J4M9M7"/>
<feature type="compositionally biased region" description="Basic residues" evidence="1">
    <location>
        <begin position="189"/>
        <end position="206"/>
    </location>
</feature>
<feature type="compositionally biased region" description="Basic residues" evidence="1">
    <location>
        <begin position="338"/>
        <end position="347"/>
    </location>
</feature>
<feature type="non-terminal residue" evidence="2">
    <location>
        <position position="1"/>
    </location>
</feature>
<gene>
    <name evidence="2" type="ORF">AVDCRST_MAG68-3736</name>
</gene>
<feature type="compositionally biased region" description="Basic residues" evidence="1">
    <location>
        <begin position="9"/>
        <end position="30"/>
    </location>
</feature>
<feature type="compositionally biased region" description="Basic residues" evidence="1">
    <location>
        <begin position="214"/>
        <end position="226"/>
    </location>
</feature>
<sequence length="612" mass="63492">ESAPSPLARSRRDRGAHLGGARRRAARHPRGAALAQRVSPGPSPRTGRRPVPRGRSLPGRCRPPAGRDGPGGGRGPRGAGAERVPPRVPLGLAPPPGGRGGVARASAHGEAVPHGASLVARSAPAPRAGRHQGRVGARALRVGVRPGARLPGHGRRALRGRVPRAPGPVAREQPALPGGALVVRPGNGHPRHGAALRGRQPPRARHAAAGGAGRQRRADRGRHRLRALAAQQPRHLGSGGARARGLPAGRRAPRGRAVGRVRPAPRGGAGEGAVRGRRLVHPALVHLPAPGGGAVRAGPARPARPRANPVRPRRGAHPRRRRAAAGGDRAGDGDRAQPRRQRRRPGPSHHPGGVPRLPPGAHRRVRGVRLPAPRRRRGGRGDAGVAGRRAAPGWRAAARRRAQRALRMGERAGGGGVRVPARRALHLAPPAPGPAAPGRALRRARGGGGPGELPVQRPASLAQRARRRAFPQRPAAGRPRARGARTSLPVVSLARRRPPPRGDGRGPGGARGRGSRPGAPRGARRRGRGGGDRPRAAAGRPFRQRALDAAPGRRPRLGARGGPVPAARSARGRAGGVGLAPLRRAHRLPRGRRPARAAGGAPGRHRDRTRPV</sequence>
<feature type="compositionally biased region" description="Low complexity" evidence="1">
    <location>
        <begin position="383"/>
        <end position="396"/>
    </location>
</feature>
<feature type="compositionally biased region" description="Basic residues" evidence="1">
    <location>
        <begin position="583"/>
        <end position="595"/>
    </location>
</feature>
<name>A0A6J4M9M7_9BACT</name>
<feature type="compositionally biased region" description="Low complexity" evidence="1">
    <location>
        <begin position="31"/>
        <end position="40"/>
    </location>
</feature>
<feature type="compositionally biased region" description="Gly residues" evidence="1">
    <location>
        <begin position="68"/>
        <end position="78"/>
    </location>
</feature>
<feature type="compositionally biased region" description="Pro residues" evidence="1">
    <location>
        <begin position="86"/>
        <end position="97"/>
    </location>
</feature>
<feature type="region of interest" description="Disordered" evidence="1">
    <location>
        <begin position="1"/>
        <end position="612"/>
    </location>
</feature>
<evidence type="ECO:0000313" key="2">
    <source>
        <dbReference type="EMBL" id="CAA9352115.1"/>
    </source>
</evidence>
<feature type="compositionally biased region" description="Basic residues" evidence="1">
    <location>
        <begin position="603"/>
        <end position="612"/>
    </location>
</feature>
<feature type="compositionally biased region" description="Low complexity" evidence="1">
    <location>
        <begin position="227"/>
        <end position="236"/>
    </location>
</feature>
<feature type="compositionally biased region" description="Basic residues" evidence="1">
    <location>
        <begin position="152"/>
        <end position="162"/>
    </location>
</feature>
<dbReference type="EMBL" id="CADCTW010000176">
    <property type="protein sequence ID" value="CAA9352115.1"/>
    <property type="molecule type" value="Genomic_DNA"/>
</dbReference>
<feature type="compositionally biased region" description="Low complexity" evidence="1">
    <location>
        <begin position="53"/>
        <end position="67"/>
    </location>
</feature>
<accession>A0A6J4M9M7</accession>
<feature type="compositionally biased region" description="Low complexity" evidence="1">
    <location>
        <begin position="296"/>
        <end position="310"/>
    </location>
</feature>
<feature type="compositionally biased region" description="Low complexity" evidence="1">
    <location>
        <begin position="134"/>
        <end position="149"/>
    </location>
</feature>